<feature type="transmembrane region" description="Helical" evidence="6">
    <location>
        <begin position="463"/>
        <end position="482"/>
    </location>
</feature>
<feature type="transmembrane region" description="Helical" evidence="6">
    <location>
        <begin position="12"/>
        <end position="32"/>
    </location>
</feature>
<evidence type="ECO:0000313" key="8">
    <source>
        <dbReference type="Proteomes" id="UP000183104"/>
    </source>
</evidence>
<comment type="subcellular location">
    <subcellularLocation>
        <location evidence="1">Membrane</location>
        <topology evidence="1">Multi-pass membrane protein</topology>
    </subcellularLocation>
</comment>
<dbReference type="InterPro" id="IPR000175">
    <property type="entry name" value="Na/ntran_symport"/>
</dbReference>
<dbReference type="Pfam" id="PF00209">
    <property type="entry name" value="SNF"/>
    <property type="match status" value="2"/>
</dbReference>
<evidence type="ECO:0000313" key="7">
    <source>
        <dbReference type="EMBL" id="SCY56208.1"/>
    </source>
</evidence>
<feature type="transmembrane region" description="Helical" evidence="6">
    <location>
        <begin position="188"/>
        <end position="210"/>
    </location>
</feature>
<evidence type="ECO:0000256" key="5">
    <source>
        <dbReference type="ARBA" id="ARBA00023136"/>
    </source>
</evidence>
<dbReference type="CDD" id="cd10334">
    <property type="entry name" value="SLC6sbd_u1"/>
    <property type="match status" value="1"/>
</dbReference>
<dbReference type="GO" id="GO:0035725">
    <property type="term" value="P:sodium ion transmembrane transport"/>
    <property type="evidence" value="ECO:0007669"/>
    <property type="project" value="TreeGrafter"/>
</dbReference>
<feature type="transmembrane region" description="Helical" evidence="6">
    <location>
        <begin position="157"/>
        <end position="176"/>
    </location>
</feature>
<feature type="transmembrane region" description="Helical" evidence="6">
    <location>
        <begin position="230"/>
        <end position="255"/>
    </location>
</feature>
<feature type="transmembrane region" description="Helical" evidence="6">
    <location>
        <begin position="520"/>
        <end position="543"/>
    </location>
</feature>
<dbReference type="GO" id="GO:0005886">
    <property type="term" value="C:plasma membrane"/>
    <property type="evidence" value="ECO:0007669"/>
    <property type="project" value="TreeGrafter"/>
</dbReference>
<dbReference type="PATRIC" id="fig|381306.5.peg.2517"/>
<gene>
    <name evidence="7" type="ORF">SAMN05661077_2503</name>
</gene>
<keyword evidence="2" id="KW-0813">Transport</keyword>
<dbReference type="STRING" id="381306.AN478_00840"/>
<dbReference type="SUPFAM" id="SSF161070">
    <property type="entry name" value="SNF-like"/>
    <property type="match status" value="1"/>
</dbReference>
<keyword evidence="3 6" id="KW-0812">Transmembrane</keyword>
<dbReference type="InterPro" id="IPR037272">
    <property type="entry name" value="SNS_sf"/>
</dbReference>
<evidence type="ECO:0000256" key="6">
    <source>
        <dbReference type="SAM" id="Phobius"/>
    </source>
</evidence>
<feature type="transmembrane region" description="Helical" evidence="6">
    <location>
        <begin position="330"/>
        <end position="355"/>
    </location>
</feature>
<organism evidence="7 8">
    <name type="scientific">Thiohalorhabdus denitrificans</name>
    <dbReference type="NCBI Taxonomy" id="381306"/>
    <lineage>
        <taxon>Bacteria</taxon>
        <taxon>Pseudomonadati</taxon>
        <taxon>Pseudomonadota</taxon>
        <taxon>Gammaproteobacteria</taxon>
        <taxon>Thiohalorhabdales</taxon>
        <taxon>Thiohalorhabdaceae</taxon>
        <taxon>Thiohalorhabdus</taxon>
    </lineage>
</organism>
<feature type="transmembrane region" description="Helical" evidence="6">
    <location>
        <begin position="438"/>
        <end position="457"/>
    </location>
</feature>
<sequence>MSEQREQWQSTAGFIMAAVGSAVGLGNIWRFSYVTYENGGGAFLIPYVLALFIVGIPLLLLEFGIGHYMKASAPVSLFRIDRRFQWVGWWAVGFTMFGILIYYCVVIAWCLSFIFFALYQPWTGVEGGANAFFFGEFLGAATEDGLRGPFDLTGPNLTVLVALAAVWAINGVIVGRGLRAGVEPVIRVFIPLLFLLMIVLVVWSLFLPGAGQGLTWYLSPDWAKLADWRVWVEAITQIFFTLSLGFGIMIAYASYLPERSNITRNALITAFADSGFAIFAGVAVFATLGFMAQAQGQGVEDVVTSGIGLAFVAYPQVISELPFLPTMFGVLFFSALAIAGLSSSISLIQAFVSALSDKYEVDRTKVVGTLCTIGFLLGMVFTTGAGIAWLDIVDHFLTSYGLVLVGLLEALIVGWVFGGERLGSHIEGAGSFRFSSHYGTFMRLLMTGALAFTWFGLHQAEDGLGTFLARLFVLLSIAGVWLQRSWLDYSLKVIIPVALLGLLDRALAQELLEPYGGYSPWAVVGIGVGWLVVTLLVAVVIDLHSWRQEERSRAD</sequence>
<dbReference type="PROSITE" id="PS50267">
    <property type="entry name" value="NA_NEUROTRAN_SYMP_3"/>
    <property type="match status" value="1"/>
</dbReference>
<dbReference type="AlphaFoldDB" id="A0A0P9ESP5"/>
<dbReference type="NCBIfam" id="NF037979">
    <property type="entry name" value="Na_transp"/>
    <property type="match status" value="1"/>
</dbReference>
<dbReference type="EMBL" id="FMUN01000007">
    <property type="protein sequence ID" value="SCY56208.1"/>
    <property type="molecule type" value="Genomic_DNA"/>
</dbReference>
<keyword evidence="8" id="KW-1185">Reference proteome</keyword>
<dbReference type="RefSeq" id="WP_054964729.1">
    <property type="nucleotide sequence ID" value="NZ_FMUN01000007.1"/>
</dbReference>
<evidence type="ECO:0000256" key="2">
    <source>
        <dbReference type="ARBA" id="ARBA00022448"/>
    </source>
</evidence>
<dbReference type="PANTHER" id="PTHR11616">
    <property type="entry name" value="SODIUM/CHLORIDE DEPENDENT TRANSPORTER"/>
    <property type="match status" value="1"/>
</dbReference>
<dbReference type="Proteomes" id="UP000183104">
    <property type="component" value="Unassembled WGS sequence"/>
</dbReference>
<keyword evidence="4 6" id="KW-1133">Transmembrane helix</keyword>
<name>A0A0P9ESP5_9GAMM</name>
<feature type="transmembrane region" description="Helical" evidence="6">
    <location>
        <begin position="267"/>
        <end position="292"/>
    </location>
</feature>
<feature type="transmembrane region" description="Helical" evidence="6">
    <location>
        <begin position="367"/>
        <end position="390"/>
    </location>
</feature>
<dbReference type="PANTHER" id="PTHR11616:SF240">
    <property type="entry name" value="BLOATED TUBULES, ISOFORM B-RELATED"/>
    <property type="match status" value="1"/>
</dbReference>
<evidence type="ECO:0000256" key="4">
    <source>
        <dbReference type="ARBA" id="ARBA00022989"/>
    </source>
</evidence>
<dbReference type="OrthoDB" id="9762833at2"/>
<feature type="transmembrane region" description="Helical" evidence="6">
    <location>
        <begin position="396"/>
        <end position="417"/>
    </location>
</feature>
<dbReference type="PRINTS" id="PR00176">
    <property type="entry name" value="NANEUSMPORT"/>
</dbReference>
<accession>A0A0P9ESP5</accession>
<keyword evidence="5 6" id="KW-0472">Membrane</keyword>
<evidence type="ECO:0000256" key="3">
    <source>
        <dbReference type="ARBA" id="ARBA00022692"/>
    </source>
</evidence>
<reference evidence="8" key="1">
    <citation type="submission" date="2016-10" db="EMBL/GenBank/DDBJ databases">
        <authorList>
            <person name="Varghese N."/>
        </authorList>
    </citation>
    <scope>NUCLEOTIDE SEQUENCE [LARGE SCALE GENOMIC DNA]</scope>
    <source>
        <strain evidence="8">HL 19</strain>
    </source>
</reference>
<evidence type="ECO:0000256" key="1">
    <source>
        <dbReference type="ARBA" id="ARBA00004141"/>
    </source>
</evidence>
<protein>
    <submittedName>
        <fullName evidence="7">Neurotransmitter:Na+ symporter, NSS family</fullName>
    </submittedName>
</protein>
<proteinExistence type="predicted"/>
<feature type="transmembrane region" description="Helical" evidence="6">
    <location>
        <begin position="44"/>
        <end position="65"/>
    </location>
</feature>
<feature type="transmembrane region" description="Helical" evidence="6">
    <location>
        <begin position="86"/>
        <end position="119"/>
    </location>
</feature>